<reference evidence="2 3" key="1">
    <citation type="submission" date="2019-08" db="EMBL/GenBank/DDBJ databases">
        <title>Phlebobacter frassis gen. nov. sp. nov., a new member of family Sphingobacteriaceae isolated from sand fly rearing media.</title>
        <authorList>
            <person name="Kakumanu M.L."/>
            <person name="Marayati B.F."/>
            <person name="Wada-Katsumata A."/>
            <person name="Wasserberg G."/>
            <person name="Schal C."/>
            <person name="Apperson C.S."/>
            <person name="Ponnusamy L."/>
        </authorList>
    </citation>
    <scope>NUCLEOTIDE SEQUENCE [LARGE SCALE GENOMIC DNA]</scope>
    <source>
        <strain evidence="2 3">SSI9</strain>
    </source>
</reference>
<gene>
    <name evidence="2" type="ORF">FXV77_06055</name>
</gene>
<dbReference type="RefSeq" id="WP_148918301.1">
    <property type="nucleotide sequence ID" value="NZ_VTAV01000002.1"/>
</dbReference>
<evidence type="ECO:0000313" key="3">
    <source>
        <dbReference type="Proteomes" id="UP000322362"/>
    </source>
</evidence>
<name>A0A5D4HB56_9SPHI</name>
<accession>A0A5D4HB56</accession>
<dbReference type="EMBL" id="VTAV01000002">
    <property type="protein sequence ID" value="TYR37562.1"/>
    <property type="molecule type" value="Genomic_DNA"/>
</dbReference>
<dbReference type="AlphaFoldDB" id="A0A5D4HB56"/>
<comment type="caution">
    <text evidence="2">The sequence shown here is derived from an EMBL/GenBank/DDBJ whole genome shotgun (WGS) entry which is preliminary data.</text>
</comment>
<proteinExistence type="predicted"/>
<evidence type="ECO:0000256" key="1">
    <source>
        <dbReference type="SAM" id="SignalP"/>
    </source>
</evidence>
<keyword evidence="1" id="KW-0732">Signal</keyword>
<dbReference type="PROSITE" id="PS51257">
    <property type="entry name" value="PROKAR_LIPOPROTEIN"/>
    <property type="match status" value="1"/>
</dbReference>
<dbReference type="Proteomes" id="UP000322362">
    <property type="component" value="Unassembled WGS sequence"/>
</dbReference>
<feature type="signal peptide" evidence="1">
    <location>
        <begin position="1"/>
        <end position="24"/>
    </location>
</feature>
<protein>
    <submittedName>
        <fullName evidence="2">Uncharacterized protein</fullName>
    </submittedName>
</protein>
<keyword evidence="3" id="KW-1185">Reference proteome</keyword>
<sequence length="265" mass="29622">MNKIAFIFAFLSIVLLSACGDSQGGDDLVITQDDLTIVISSSKEHPGLGRSDGIPAGTPIVLPEGVRIVERNHHPFNPDIRKLHAHANSFYVDVNLVNDKMPGTPPIIVEFPPGLVVTSIDHDKQNGLSIGKYLIPVPPTERIGGGRDTTTIYIGMACLNKDRSMPWYDNQGAEQRYPISRNNYQDFVVTNDANLLKLVDLLEDYPGLKITQHWDPVEAHEPGYEPPTWMKIHDHTQELIWKITDGHGITKGELDKLQKELKSYR</sequence>
<organism evidence="2 3">
    <name type="scientific">Sphingobacterium phlebotomi</name>
    <dbReference type="NCBI Taxonomy" id="2605433"/>
    <lineage>
        <taxon>Bacteria</taxon>
        <taxon>Pseudomonadati</taxon>
        <taxon>Bacteroidota</taxon>
        <taxon>Sphingobacteriia</taxon>
        <taxon>Sphingobacteriales</taxon>
        <taxon>Sphingobacteriaceae</taxon>
        <taxon>Sphingobacterium</taxon>
    </lineage>
</organism>
<evidence type="ECO:0000313" key="2">
    <source>
        <dbReference type="EMBL" id="TYR37562.1"/>
    </source>
</evidence>
<feature type="chain" id="PRO_5023114264" evidence="1">
    <location>
        <begin position="25"/>
        <end position="265"/>
    </location>
</feature>